<organism evidence="2 3">
    <name type="scientific">Methanothermobacter defluvii</name>
    <dbReference type="NCBI Taxonomy" id="49339"/>
    <lineage>
        <taxon>Archaea</taxon>
        <taxon>Methanobacteriati</taxon>
        <taxon>Methanobacteriota</taxon>
        <taxon>Methanomada group</taxon>
        <taxon>Methanobacteria</taxon>
        <taxon>Methanobacteriales</taxon>
        <taxon>Methanobacteriaceae</taxon>
        <taxon>Methanothermobacter</taxon>
    </lineage>
</organism>
<comment type="caution">
    <text evidence="2">The sequence shown here is derived from an EMBL/GenBank/DDBJ whole genome shotgun (WGS) entry which is preliminary data.</text>
</comment>
<accession>A0A371NEI3</accession>
<protein>
    <submittedName>
        <fullName evidence="2">Uncharacterized protein</fullName>
    </submittedName>
</protein>
<dbReference type="Proteomes" id="UP000256864">
    <property type="component" value="Unassembled WGS sequence"/>
</dbReference>
<keyword evidence="1" id="KW-1133">Transmembrane helix</keyword>
<keyword evidence="3" id="KW-1185">Reference proteome</keyword>
<keyword evidence="1" id="KW-0472">Membrane</keyword>
<sequence length="690" mass="76155">MIRGFNDDEGGFIFTTDAVLALIVVFIFTASIVTYFALPSYMGADHQHLEALAADALDIMRQDGTLYSAAAMYSRNNTAGAENLIESELQSLLPPGVGYEFKMGPYPTLRNDSGILVSRDTASRAIVISGPEEGWLGRAWYKMEEVTLEDQEINSTTTVWNFHNWLSNYWSSLYYRPYWGYQTAPRNISFSVPSTSINWGRFLLGSCNRRNRSSYGANVVINNVPHIVRNDSFTFLNLRPGTTRELMYNYQGNITSLTGGSNNFYVQFTNMTTTGSSDYDLPWFSIIANYTTTIKVPKGIITRTFQFNDVAGLAVPSLTRLDTNGTMGYGRIYDLNTGTVTNLNTRRVITWSNMVRRNHAYSDGLPFVIDSVNGGSSDGSAVSVTQDIPIPPGSRILDAHTVVNPYGGVDDALVEVWNGTAWNVAFCSFDYGGVDYSTVSDGYGNVPGIVYIRDYLRAGQTNRVRVTIWDNVPGQDYDLVGLVDSYSTVSYTSLPIQWHNYPFNSYQNSTNVSAPVRQFTIGSDAKKVLLFVGAGLDTKSIKVEVKNSTSAWTQLYSGPVPFSLDIGAIDVAGSRIFTTGGNPGNYSTRPGTYNIRVTINSGAGWESGDSNAEIYSGTRVAVIYPKFLANMWATEYANDAYTAQNLARQELIAMLQASGYSIDPSLIRTEALYTGDIPNSLPVRLTLWRD</sequence>
<evidence type="ECO:0000313" key="3">
    <source>
        <dbReference type="Proteomes" id="UP000256864"/>
    </source>
</evidence>
<dbReference type="EMBL" id="QREL01000001">
    <property type="protein sequence ID" value="REE28905.1"/>
    <property type="molecule type" value="Genomic_DNA"/>
</dbReference>
<feature type="transmembrane region" description="Helical" evidence="1">
    <location>
        <begin position="12"/>
        <end position="38"/>
    </location>
</feature>
<evidence type="ECO:0000256" key="1">
    <source>
        <dbReference type="SAM" id="Phobius"/>
    </source>
</evidence>
<dbReference type="AlphaFoldDB" id="A0A371NEI3"/>
<gene>
    <name evidence="2" type="ORF">C7452_0930</name>
</gene>
<evidence type="ECO:0000313" key="2">
    <source>
        <dbReference type="EMBL" id="REE28905.1"/>
    </source>
</evidence>
<name>A0A371NEI3_9EURY</name>
<proteinExistence type="predicted"/>
<reference evidence="2 3" key="1">
    <citation type="submission" date="2018-07" db="EMBL/GenBank/DDBJ databases">
        <title>Genomic Encyclopedia of Type Strains, Phase IV (KMG-IV): sequencing the most valuable type-strain genomes for metagenomic binning, comparative biology and taxonomic classification.</title>
        <authorList>
            <person name="Goeker M."/>
        </authorList>
    </citation>
    <scope>NUCLEOTIDE SEQUENCE [LARGE SCALE GENOMIC DNA]</scope>
    <source>
        <strain evidence="2 3">DSM 7466</strain>
    </source>
</reference>
<dbReference type="RefSeq" id="WP_115892368.1">
    <property type="nucleotide sequence ID" value="NZ_QREL01000001.1"/>
</dbReference>
<keyword evidence="1" id="KW-0812">Transmembrane</keyword>